<evidence type="ECO:0000259" key="2">
    <source>
        <dbReference type="Pfam" id="PF13439"/>
    </source>
</evidence>
<sequence>MRILLYFENEKMIKTSGIGRAMKHQMAALESQGIDYTTDPTDENYDILHVNTYMINSSRLISKAEKAGKKVVVHAHSTEEDFRDSFVLSNQIAPIFKKIIMNVYSQGDYILTPTPYSKRILEGYGLTQPIEAVSNGIDIHRFNYNEEKVKAFRKYFSLKEDQKVVIGVGLYFDRKGILDFVEAAKRLPEYTFIWFGYTPLYTVPKHIREVVSENDIPNLLFPGYVKGPIIEGAYSGANAFFFPSKEETEGIVVLEALASYQNVIVRDIPVFDPWLVDKENCYKGNSVEEFCQLITGVVEQSLPSTKEAGRQTALTRSIPEIGKQLALVYEKVLMK</sequence>
<dbReference type="SUPFAM" id="SSF53756">
    <property type="entry name" value="UDP-Glycosyltransferase/glycogen phosphorylase"/>
    <property type="match status" value="1"/>
</dbReference>
<dbReference type="GO" id="GO:0016757">
    <property type="term" value="F:glycosyltransferase activity"/>
    <property type="evidence" value="ECO:0007669"/>
    <property type="project" value="InterPro"/>
</dbReference>
<dbReference type="Pfam" id="PF00534">
    <property type="entry name" value="Glycos_transf_1"/>
    <property type="match status" value="1"/>
</dbReference>
<organism evidence="3 4">
    <name type="scientific">Breznakia blatticola</name>
    <dbReference type="NCBI Taxonomy" id="1754012"/>
    <lineage>
        <taxon>Bacteria</taxon>
        <taxon>Bacillati</taxon>
        <taxon>Bacillota</taxon>
        <taxon>Erysipelotrichia</taxon>
        <taxon>Erysipelotrichales</taxon>
        <taxon>Erysipelotrichaceae</taxon>
        <taxon>Breznakia</taxon>
    </lineage>
</organism>
<dbReference type="CDD" id="cd03801">
    <property type="entry name" value="GT4_PimA-like"/>
    <property type="match status" value="1"/>
</dbReference>
<keyword evidence="3" id="KW-0808">Transferase</keyword>
<dbReference type="EMBL" id="SODD01000002">
    <property type="protein sequence ID" value="TDW26003.1"/>
    <property type="molecule type" value="Genomic_DNA"/>
</dbReference>
<dbReference type="PANTHER" id="PTHR45947:SF3">
    <property type="entry name" value="SULFOQUINOVOSYL TRANSFERASE SQD2"/>
    <property type="match status" value="1"/>
</dbReference>
<dbReference type="Pfam" id="PF13439">
    <property type="entry name" value="Glyco_transf_4"/>
    <property type="match status" value="1"/>
</dbReference>
<dbReference type="InterPro" id="IPR001296">
    <property type="entry name" value="Glyco_trans_1"/>
</dbReference>
<dbReference type="OrthoDB" id="9802525at2"/>
<evidence type="ECO:0000259" key="1">
    <source>
        <dbReference type="Pfam" id="PF00534"/>
    </source>
</evidence>
<evidence type="ECO:0000313" key="3">
    <source>
        <dbReference type="EMBL" id="TDW26003.1"/>
    </source>
</evidence>
<dbReference type="RefSeq" id="WP_134167538.1">
    <property type="nucleotide sequence ID" value="NZ_SODD01000002.1"/>
</dbReference>
<dbReference type="AlphaFoldDB" id="A0A4R8A5T4"/>
<feature type="domain" description="Glycosyltransferase subfamily 4-like N-terminal" evidence="2">
    <location>
        <begin position="43"/>
        <end position="141"/>
    </location>
</feature>
<name>A0A4R8A5T4_9FIRM</name>
<gene>
    <name evidence="3" type="ORF">EDD63_10224</name>
</gene>
<dbReference type="InterPro" id="IPR050194">
    <property type="entry name" value="Glycosyltransferase_grp1"/>
</dbReference>
<comment type="caution">
    <text evidence="3">The sequence shown here is derived from an EMBL/GenBank/DDBJ whole genome shotgun (WGS) entry which is preliminary data.</text>
</comment>
<proteinExistence type="predicted"/>
<protein>
    <submittedName>
        <fullName evidence="3">1,2-diacylglycerol-3-alpha-glucose alpha-1,2-glucosyltransferase</fullName>
    </submittedName>
</protein>
<feature type="domain" description="Glycosyl transferase family 1" evidence="1">
    <location>
        <begin position="152"/>
        <end position="301"/>
    </location>
</feature>
<dbReference type="PANTHER" id="PTHR45947">
    <property type="entry name" value="SULFOQUINOVOSYL TRANSFERASE SQD2"/>
    <property type="match status" value="1"/>
</dbReference>
<reference evidence="3 4" key="1">
    <citation type="submission" date="2019-03" db="EMBL/GenBank/DDBJ databases">
        <title>Genomic Encyclopedia of Type Strains, Phase IV (KMG-IV): sequencing the most valuable type-strain genomes for metagenomic binning, comparative biology and taxonomic classification.</title>
        <authorList>
            <person name="Goeker M."/>
        </authorList>
    </citation>
    <scope>NUCLEOTIDE SEQUENCE [LARGE SCALE GENOMIC DNA]</scope>
    <source>
        <strain evidence="3 4">DSM 28867</strain>
    </source>
</reference>
<dbReference type="InterPro" id="IPR028098">
    <property type="entry name" value="Glyco_trans_4-like_N"/>
</dbReference>
<accession>A0A4R8A5T4</accession>
<evidence type="ECO:0000313" key="4">
    <source>
        <dbReference type="Proteomes" id="UP000294743"/>
    </source>
</evidence>
<keyword evidence="4" id="KW-1185">Reference proteome</keyword>
<dbReference type="Proteomes" id="UP000294743">
    <property type="component" value="Unassembled WGS sequence"/>
</dbReference>
<dbReference type="Gene3D" id="3.40.50.2000">
    <property type="entry name" value="Glycogen Phosphorylase B"/>
    <property type="match status" value="2"/>
</dbReference>